<accession>A0AAD7DQA0</accession>
<dbReference type="Proteomes" id="UP001221757">
    <property type="component" value="Unassembled WGS sequence"/>
</dbReference>
<evidence type="ECO:0000313" key="2">
    <source>
        <dbReference type="EMBL" id="KAJ7697175.1"/>
    </source>
</evidence>
<name>A0AAD7DQA0_MYCRO</name>
<keyword evidence="3" id="KW-1185">Reference proteome</keyword>
<feature type="compositionally biased region" description="Polar residues" evidence="1">
    <location>
        <begin position="18"/>
        <end position="30"/>
    </location>
</feature>
<reference evidence="2" key="1">
    <citation type="submission" date="2023-03" db="EMBL/GenBank/DDBJ databases">
        <title>Massive genome expansion in bonnet fungi (Mycena s.s.) driven by repeated elements and novel gene families across ecological guilds.</title>
        <authorList>
            <consortium name="Lawrence Berkeley National Laboratory"/>
            <person name="Harder C.B."/>
            <person name="Miyauchi S."/>
            <person name="Viragh M."/>
            <person name="Kuo A."/>
            <person name="Thoen E."/>
            <person name="Andreopoulos B."/>
            <person name="Lu D."/>
            <person name="Skrede I."/>
            <person name="Drula E."/>
            <person name="Henrissat B."/>
            <person name="Morin E."/>
            <person name="Kohler A."/>
            <person name="Barry K."/>
            <person name="LaButti K."/>
            <person name="Morin E."/>
            <person name="Salamov A."/>
            <person name="Lipzen A."/>
            <person name="Mereny Z."/>
            <person name="Hegedus B."/>
            <person name="Baldrian P."/>
            <person name="Stursova M."/>
            <person name="Weitz H."/>
            <person name="Taylor A."/>
            <person name="Grigoriev I.V."/>
            <person name="Nagy L.G."/>
            <person name="Martin F."/>
            <person name="Kauserud H."/>
        </authorList>
    </citation>
    <scope>NUCLEOTIDE SEQUENCE</scope>
    <source>
        <strain evidence="2">CBHHK067</strain>
    </source>
</reference>
<evidence type="ECO:0000313" key="3">
    <source>
        <dbReference type="Proteomes" id="UP001221757"/>
    </source>
</evidence>
<gene>
    <name evidence="2" type="ORF">B0H17DRAFT_1052327</name>
</gene>
<evidence type="ECO:0000256" key="1">
    <source>
        <dbReference type="SAM" id="MobiDB-lite"/>
    </source>
</evidence>
<feature type="compositionally biased region" description="Polar residues" evidence="1">
    <location>
        <begin position="51"/>
        <end position="63"/>
    </location>
</feature>
<organism evidence="2 3">
    <name type="scientific">Mycena rosella</name>
    <name type="common">Pink bonnet</name>
    <name type="synonym">Agaricus rosellus</name>
    <dbReference type="NCBI Taxonomy" id="1033263"/>
    <lineage>
        <taxon>Eukaryota</taxon>
        <taxon>Fungi</taxon>
        <taxon>Dikarya</taxon>
        <taxon>Basidiomycota</taxon>
        <taxon>Agaricomycotina</taxon>
        <taxon>Agaricomycetes</taxon>
        <taxon>Agaricomycetidae</taxon>
        <taxon>Agaricales</taxon>
        <taxon>Marasmiineae</taxon>
        <taxon>Mycenaceae</taxon>
        <taxon>Mycena</taxon>
    </lineage>
</organism>
<comment type="caution">
    <text evidence="2">The sequence shown here is derived from an EMBL/GenBank/DDBJ whole genome shotgun (WGS) entry which is preliminary data.</text>
</comment>
<dbReference type="EMBL" id="JARKIE010000031">
    <property type="protein sequence ID" value="KAJ7697175.1"/>
    <property type="molecule type" value="Genomic_DNA"/>
</dbReference>
<dbReference type="AlphaFoldDB" id="A0AAD7DQA0"/>
<sequence>MCALQGVNSMPRGLPQTAHPTNPQEQPQASRVGTIIDAAASAGTYFSSSGITAADTPSESAVQLSGAGRAAIWI</sequence>
<proteinExistence type="predicted"/>
<protein>
    <submittedName>
        <fullName evidence="2">Uncharacterized protein</fullName>
    </submittedName>
</protein>
<feature type="region of interest" description="Disordered" evidence="1">
    <location>
        <begin position="51"/>
        <end position="74"/>
    </location>
</feature>
<feature type="region of interest" description="Disordered" evidence="1">
    <location>
        <begin position="1"/>
        <end position="30"/>
    </location>
</feature>